<protein>
    <submittedName>
        <fullName evidence="1">Uncharacterized protein</fullName>
    </submittedName>
</protein>
<dbReference type="Proteomes" id="UP000095713">
    <property type="component" value="Unassembled WGS sequence"/>
</dbReference>
<name>A0A1E5TB43_9FLAO</name>
<dbReference type="STRING" id="1849968.A8C32_03705"/>
<sequence length="96" mass="11425">MIVYIYNHINQIIKKKKNEKVKLRNNKIIFFINNKGIPYDENGVTLSISKRVASKNDSIILKFSNDFIEIIEKEILVLNLKVMRLFQIKILNIRNY</sequence>
<reference evidence="1 2" key="1">
    <citation type="submission" date="2016-05" db="EMBL/GenBank/DDBJ databases">
        <title>Draft Genome Sequence of Algibacter sp. Strain SK-16 Isolated from the Surface Water of Aburatsubo Inlet.</title>
        <authorList>
            <person name="Wong S.-K."/>
            <person name="Yoshizawa S."/>
            <person name="Nakajima Y."/>
            <person name="Ogura Y."/>
            <person name="Tetsuya H."/>
            <person name="Hamasaki K."/>
        </authorList>
    </citation>
    <scope>NUCLEOTIDE SEQUENCE [LARGE SCALE GENOMIC DNA]</scope>
    <source>
        <strain evidence="1 2">SK-16</strain>
    </source>
</reference>
<keyword evidence="2" id="KW-1185">Reference proteome</keyword>
<evidence type="ECO:0000313" key="2">
    <source>
        <dbReference type="Proteomes" id="UP000095713"/>
    </source>
</evidence>
<proteinExistence type="predicted"/>
<organism evidence="1 2">
    <name type="scientific">Flavivirga aquatica</name>
    <dbReference type="NCBI Taxonomy" id="1849968"/>
    <lineage>
        <taxon>Bacteria</taxon>
        <taxon>Pseudomonadati</taxon>
        <taxon>Bacteroidota</taxon>
        <taxon>Flavobacteriia</taxon>
        <taxon>Flavobacteriales</taxon>
        <taxon>Flavobacteriaceae</taxon>
        <taxon>Flavivirga</taxon>
    </lineage>
</organism>
<comment type="caution">
    <text evidence="1">The sequence shown here is derived from an EMBL/GenBank/DDBJ whole genome shotgun (WGS) entry which is preliminary data.</text>
</comment>
<accession>A0A1E5TB43</accession>
<evidence type="ECO:0000313" key="1">
    <source>
        <dbReference type="EMBL" id="OEK08566.1"/>
    </source>
</evidence>
<gene>
    <name evidence="1" type="ORF">A8C32_03705</name>
</gene>
<dbReference type="EMBL" id="MDJD01000034">
    <property type="protein sequence ID" value="OEK08566.1"/>
    <property type="molecule type" value="Genomic_DNA"/>
</dbReference>
<dbReference type="AlphaFoldDB" id="A0A1E5TB43"/>